<dbReference type="PROSITE" id="PS50896">
    <property type="entry name" value="LISH"/>
    <property type="match status" value="1"/>
</dbReference>
<evidence type="ECO:0000256" key="3">
    <source>
        <dbReference type="ARBA" id="ARBA00021146"/>
    </source>
</evidence>
<dbReference type="InterPro" id="IPR056327">
    <property type="entry name" value="ARMC9_CTLH-like_dom"/>
</dbReference>
<reference evidence="8" key="2">
    <citation type="submission" date="2025-09" db="UniProtKB">
        <authorList>
            <consortium name="Ensembl"/>
        </authorList>
    </citation>
    <scope>IDENTIFICATION</scope>
</reference>
<feature type="domain" description="ARMC9 CTLH-like" evidence="7">
    <location>
        <begin position="54"/>
        <end position="180"/>
    </location>
</feature>
<keyword evidence="9" id="KW-1185">Reference proteome</keyword>
<evidence type="ECO:0000256" key="4">
    <source>
        <dbReference type="ARBA" id="ARBA00022794"/>
    </source>
</evidence>
<dbReference type="Proteomes" id="UP000694388">
    <property type="component" value="Unplaced"/>
</dbReference>
<comment type="subcellular location">
    <subcellularLocation>
        <location evidence="2">Cytoplasm</location>
        <location evidence="2">Cytoskeleton</location>
        <location evidence="2">Cilium basal body</location>
    </subcellularLocation>
    <subcellularLocation>
        <location evidence="1">Cytoplasm</location>
        <location evidence="1">Cytoskeleton</location>
        <location evidence="1">Microtubule organizing center</location>
        <location evidence="1">Centrosome</location>
        <location evidence="1">Centriole</location>
    </subcellularLocation>
</comment>
<dbReference type="Gene3D" id="1.25.10.10">
    <property type="entry name" value="Leucine-rich Repeat Variant"/>
    <property type="match status" value="1"/>
</dbReference>
<dbReference type="OMA" id="HHCKDDE"/>
<dbReference type="PANTHER" id="PTHR14881:SF4">
    <property type="entry name" value="LISH DOMAIN-CONTAINING PROTEIN ARMC9"/>
    <property type="match status" value="1"/>
</dbReference>
<evidence type="ECO:0000256" key="2">
    <source>
        <dbReference type="ARBA" id="ARBA00004120"/>
    </source>
</evidence>
<dbReference type="Ensembl" id="ENSEBUT00000007321.1">
    <property type="protein sequence ID" value="ENSEBUP00000006858.1"/>
    <property type="gene ID" value="ENSEBUG00000004495.1"/>
</dbReference>
<evidence type="ECO:0000259" key="7">
    <source>
        <dbReference type="Pfam" id="PF23138"/>
    </source>
</evidence>
<dbReference type="InterPro" id="IPR006594">
    <property type="entry name" value="LisH"/>
</dbReference>
<dbReference type="GO" id="GO:0097542">
    <property type="term" value="C:ciliary tip"/>
    <property type="evidence" value="ECO:0007669"/>
    <property type="project" value="TreeGrafter"/>
</dbReference>
<proteinExistence type="predicted"/>
<reference evidence="8" key="1">
    <citation type="submission" date="2025-08" db="UniProtKB">
        <authorList>
            <consortium name="Ensembl"/>
        </authorList>
    </citation>
    <scope>IDENTIFICATION</scope>
</reference>
<sequence length="529" mass="59819">MADYMTYETELNEIVGEYLHANGYEATLCSLQTENEEKGLPPMEVVHHSGFFFNEKKDLLLSYSSGDWETFFSIWNTLIPNLSDSDTAVQQLEFYLQIHFAIFPLRTATEVEDGVGITMKRFKIYLATHGAELSHHPELLPFFALPSVQNPSSHPTFQKLFTNSWMCDLRTKLKTFLEKFEKCPSDEPRLLVLYQKTMKQNKRDSLVERGSLVSGTVHETQCRRYAQLLANYQTLLGITADLVDSLEGALRGRPVSPDFIEGICSRFMGPNYSGFDICRPSSAAECIRASIASMSLEKEPVDVPLDIKRLKEDLVGSEECQRVFLLQALRWRLLRAKFGQPRDSVLHEYIFHDLLDCNLEVSFMEGFLGSSSSRTQQATIRLFNSIAAQHLGQRYLARSPALLGAIVKIVKSEEDALIQEPALGVLQKLSMMRSIQSFLIGADTMHWLLDILHHIYADGESLSVYMQEVAASLFMNLCKCTAGKRACVDNARSVLRILTDLLSHDVPDVSDEYQSQIQELISMQAVLVI</sequence>
<dbReference type="Pfam" id="PF23138">
    <property type="entry name" value="CTLH_Armc9"/>
    <property type="match status" value="1"/>
</dbReference>
<protein>
    <recommendedName>
        <fullName evidence="3">LisH domain-containing protein ARMC9</fullName>
    </recommendedName>
</protein>
<dbReference type="InterPro" id="IPR016024">
    <property type="entry name" value="ARM-type_fold"/>
</dbReference>
<dbReference type="PANTHER" id="PTHR14881">
    <property type="entry name" value="LISH DOMAIN-CONTAINING PROTEIN ARMC9"/>
    <property type="match status" value="1"/>
</dbReference>
<organism evidence="8 9">
    <name type="scientific">Eptatretus burgeri</name>
    <name type="common">Inshore hagfish</name>
    <dbReference type="NCBI Taxonomy" id="7764"/>
    <lineage>
        <taxon>Eukaryota</taxon>
        <taxon>Metazoa</taxon>
        <taxon>Chordata</taxon>
        <taxon>Craniata</taxon>
        <taxon>Vertebrata</taxon>
        <taxon>Cyclostomata</taxon>
        <taxon>Myxini</taxon>
        <taxon>Myxiniformes</taxon>
        <taxon>Myxinidae</taxon>
        <taxon>Eptatretinae</taxon>
        <taxon>Eptatretus</taxon>
    </lineage>
</organism>
<dbReference type="Pfam" id="PF21050">
    <property type="entry name" value="ARMC9_ARM"/>
    <property type="match status" value="1"/>
</dbReference>
<dbReference type="GO" id="GO:0005814">
    <property type="term" value="C:centriole"/>
    <property type="evidence" value="ECO:0007669"/>
    <property type="project" value="UniProtKB-SubCell"/>
</dbReference>
<dbReference type="GO" id="GO:0060271">
    <property type="term" value="P:cilium assembly"/>
    <property type="evidence" value="ECO:0007669"/>
    <property type="project" value="InterPro"/>
</dbReference>
<evidence type="ECO:0000256" key="1">
    <source>
        <dbReference type="ARBA" id="ARBA00004114"/>
    </source>
</evidence>
<dbReference type="GeneTree" id="ENSGT00390000018026"/>
<name>A0A8C4NND7_EPTBU</name>
<keyword evidence="4" id="KW-0970">Cilium biogenesis/degradation</keyword>
<evidence type="ECO:0000313" key="8">
    <source>
        <dbReference type="Ensembl" id="ENSEBUP00000006858.1"/>
    </source>
</evidence>
<keyword evidence="5" id="KW-0966">Cell projection</keyword>
<dbReference type="GO" id="GO:0036064">
    <property type="term" value="C:ciliary basal body"/>
    <property type="evidence" value="ECO:0007669"/>
    <property type="project" value="InterPro"/>
</dbReference>
<evidence type="ECO:0000259" key="6">
    <source>
        <dbReference type="Pfam" id="PF21050"/>
    </source>
</evidence>
<dbReference type="AlphaFoldDB" id="A0A8C4NND7"/>
<accession>A0A8C4NND7</accession>
<dbReference type="InterPro" id="IPR011989">
    <property type="entry name" value="ARM-like"/>
</dbReference>
<dbReference type="InterPro" id="IPR048959">
    <property type="entry name" value="ARMC9_ARM_dom"/>
</dbReference>
<dbReference type="InterPro" id="IPR040369">
    <property type="entry name" value="ARMC9"/>
</dbReference>
<dbReference type="SUPFAM" id="SSF48371">
    <property type="entry name" value="ARM repeat"/>
    <property type="match status" value="1"/>
</dbReference>
<evidence type="ECO:0000256" key="5">
    <source>
        <dbReference type="ARBA" id="ARBA00023273"/>
    </source>
</evidence>
<evidence type="ECO:0000313" key="9">
    <source>
        <dbReference type="Proteomes" id="UP000694388"/>
    </source>
</evidence>
<feature type="domain" description="LisH" evidence="6">
    <location>
        <begin position="440"/>
        <end position="511"/>
    </location>
</feature>